<protein>
    <submittedName>
        <fullName evidence="2">Uncharacterized protein</fullName>
    </submittedName>
</protein>
<keyword evidence="1" id="KW-0812">Transmembrane</keyword>
<gene>
    <name evidence="2" type="ORF">FGO68_gene13260</name>
</gene>
<keyword evidence="1" id="KW-1133">Transmembrane helix</keyword>
<feature type="transmembrane region" description="Helical" evidence="1">
    <location>
        <begin position="113"/>
        <end position="137"/>
    </location>
</feature>
<dbReference type="Proteomes" id="UP000785679">
    <property type="component" value="Unassembled WGS sequence"/>
</dbReference>
<evidence type="ECO:0000313" key="2">
    <source>
        <dbReference type="EMBL" id="TNV75518.1"/>
    </source>
</evidence>
<keyword evidence="1" id="KW-0472">Membrane</keyword>
<keyword evidence="3" id="KW-1185">Reference proteome</keyword>
<evidence type="ECO:0000256" key="1">
    <source>
        <dbReference type="SAM" id="Phobius"/>
    </source>
</evidence>
<name>A0A8J8NI68_HALGN</name>
<reference evidence="2" key="1">
    <citation type="submission" date="2019-06" db="EMBL/GenBank/DDBJ databases">
        <authorList>
            <person name="Zheng W."/>
        </authorList>
    </citation>
    <scope>NUCLEOTIDE SEQUENCE</scope>
    <source>
        <strain evidence="2">QDHG01</strain>
    </source>
</reference>
<accession>A0A8J8NI68</accession>
<sequence>MKFNSSIINIFYEELSMSFLPQTYSDWQRLSSFLNYPKFGLVPILVIPIWAINWLIDFTDTKSYAVNIFNDGEKLTTYELLLITQGLLFLPNLASLIANFIKMQGFEAVEDLLKMYINLVLTFFLMMASILFQYVLYDQYGGIGAYCIECSDIYLQIPIQVVYGLAQIAEILIAYSQGFIEFGCAVYAHFYPEVKSEKAVDWLH</sequence>
<comment type="caution">
    <text evidence="2">The sequence shown here is derived from an EMBL/GenBank/DDBJ whole genome shotgun (WGS) entry which is preliminary data.</text>
</comment>
<evidence type="ECO:0000313" key="3">
    <source>
        <dbReference type="Proteomes" id="UP000785679"/>
    </source>
</evidence>
<proteinExistence type="predicted"/>
<feature type="transmembrane region" description="Helical" evidence="1">
    <location>
        <begin position="39"/>
        <end position="56"/>
    </location>
</feature>
<dbReference type="AlphaFoldDB" id="A0A8J8NI68"/>
<feature type="transmembrane region" description="Helical" evidence="1">
    <location>
        <begin position="80"/>
        <end position="101"/>
    </location>
</feature>
<dbReference type="EMBL" id="RRYP01015390">
    <property type="protein sequence ID" value="TNV75518.1"/>
    <property type="molecule type" value="Genomic_DNA"/>
</dbReference>
<organism evidence="2 3">
    <name type="scientific">Halteria grandinella</name>
    <dbReference type="NCBI Taxonomy" id="5974"/>
    <lineage>
        <taxon>Eukaryota</taxon>
        <taxon>Sar</taxon>
        <taxon>Alveolata</taxon>
        <taxon>Ciliophora</taxon>
        <taxon>Intramacronucleata</taxon>
        <taxon>Spirotrichea</taxon>
        <taxon>Stichotrichia</taxon>
        <taxon>Sporadotrichida</taxon>
        <taxon>Halteriidae</taxon>
        <taxon>Halteria</taxon>
    </lineage>
</organism>